<accession>A0AC34R2W1</accession>
<proteinExistence type="predicted"/>
<dbReference type="WBParaSite" id="JU765_v2.g2820.t1">
    <property type="protein sequence ID" value="JU765_v2.g2820.t1"/>
    <property type="gene ID" value="JU765_v2.g2820"/>
</dbReference>
<dbReference type="Proteomes" id="UP000887576">
    <property type="component" value="Unplaced"/>
</dbReference>
<reference evidence="2" key="1">
    <citation type="submission" date="2022-11" db="UniProtKB">
        <authorList>
            <consortium name="WormBaseParasite"/>
        </authorList>
    </citation>
    <scope>IDENTIFICATION</scope>
</reference>
<evidence type="ECO:0000313" key="1">
    <source>
        <dbReference type="Proteomes" id="UP000887576"/>
    </source>
</evidence>
<name>A0AC34R2W1_9BILA</name>
<sequence>MLVAASAERNKLPILEVLKLYIDANKKYKCLEIASGTGTHVSFFASQLPNVEFQPSEHNSRSLHSIVAYVDKYRFENVRVPLFIDVTKPPDFWALPADYSPNSVDLMLNINMIHISSNDAVDGLFRAAGGLLKIGTGLLITYGPYAFDGKIFPESNVQFDAGLREQNPEWG</sequence>
<organism evidence="1 2">
    <name type="scientific">Panagrolaimus sp. JU765</name>
    <dbReference type="NCBI Taxonomy" id="591449"/>
    <lineage>
        <taxon>Eukaryota</taxon>
        <taxon>Metazoa</taxon>
        <taxon>Ecdysozoa</taxon>
        <taxon>Nematoda</taxon>
        <taxon>Chromadorea</taxon>
        <taxon>Rhabditida</taxon>
        <taxon>Tylenchina</taxon>
        <taxon>Panagrolaimomorpha</taxon>
        <taxon>Panagrolaimoidea</taxon>
        <taxon>Panagrolaimidae</taxon>
        <taxon>Panagrolaimus</taxon>
    </lineage>
</organism>
<evidence type="ECO:0000313" key="2">
    <source>
        <dbReference type="WBParaSite" id="JU765_v2.g2820.t1"/>
    </source>
</evidence>
<protein>
    <submittedName>
        <fullName evidence="2">Methyltransferase-like 26</fullName>
    </submittedName>
</protein>